<reference evidence="2" key="1">
    <citation type="journal article" date="2019" name="Int. J. Syst. Evol. Microbiol.">
        <title>The Global Catalogue of Microorganisms (GCM) 10K type strain sequencing project: providing services to taxonomists for standard genome sequencing and annotation.</title>
        <authorList>
            <consortium name="The Broad Institute Genomics Platform"/>
            <consortium name="The Broad Institute Genome Sequencing Center for Infectious Disease"/>
            <person name="Wu L."/>
            <person name="Ma J."/>
        </authorList>
    </citation>
    <scope>NUCLEOTIDE SEQUENCE [LARGE SCALE GENOMIC DNA]</scope>
    <source>
        <strain evidence="2">JCM 9371</strain>
    </source>
</reference>
<dbReference type="EMBL" id="JBHTGP010000006">
    <property type="protein sequence ID" value="MFD0685295.1"/>
    <property type="molecule type" value="Genomic_DNA"/>
</dbReference>
<dbReference type="InterPro" id="IPR045596">
    <property type="entry name" value="DUF6459"/>
</dbReference>
<keyword evidence="2" id="KW-1185">Reference proteome</keyword>
<dbReference type="Pfam" id="PF20060">
    <property type="entry name" value="DUF6459"/>
    <property type="match status" value="1"/>
</dbReference>
<dbReference type="Proteomes" id="UP001597063">
    <property type="component" value="Unassembled WGS sequence"/>
</dbReference>
<dbReference type="RefSeq" id="WP_131760242.1">
    <property type="nucleotide sequence ID" value="NZ_CAACUY010000108.1"/>
</dbReference>
<comment type="caution">
    <text evidence="1">The sequence shown here is derived from an EMBL/GenBank/DDBJ whole genome shotgun (WGS) entry which is preliminary data.</text>
</comment>
<sequence length="168" mass="17732">MSTRPAVRIVRYQPRPPAAAAETAPRARTADGALALNPAPMPAPPGRAPGALRLVQPGDTVETELRARAEATVRLLVEVLAGTRPPQQLARLAVPAVCRELGRRGPALGRSRRAVPPQVLTSWLQRPAPGAAEAGAVVAVNGRIHAVALRLELLRGRWQCTALETTAP</sequence>
<evidence type="ECO:0000313" key="1">
    <source>
        <dbReference type="EMBL" id="MFD0685295.1"/>
    </source>
</evidence>
<proteinExistence type="predicted"/>
<name>A0ABW2XI62_9ACTN</name>
<organism evidence="1 2">
    <name type="scientific">Actinomadura fibrosa</name>
    <dbReference type="NCBI Taxonomy" id="111802"/>
    <lineage>
        <taxon>Bacteria</taxon>
        <taxon>Bacillati</taxon>
        <taxon>Actinomycetota</taxon>
        <taxon>Actinomycetes</taxon>
        <taxon>Streptosporangiales</taxon>
        <taxon>Thermomonosporaceae</taxon>
        <taxon>Actinomadura</taxon>
    </lineage>
</organism>
<gene>
    <name evidence="1" type="ORF">ACFQZM_12370</name>
</gene>
<accession>A0ABW2XI62</accession>
<protein>
    <submittedName>
        <fullName evidence="1">Rv3235 family protein</fullName>
    </submittedName>
</protein>
<evidence type="ECO:0000313" key="2">
    <source>
        <dbReference type="Proteomes" id="UP001597063"/>
    </source>
</evidence>